<evidence type="ECO:0000256" key="1">
    <source>
        <dbReference type="SAM" id="MobiDB-lite"/>
    </source>
</evidence>
<reference evidence="2" key="2">
    <citation type="submission" date="2018-03" db="EMBL/GenBank/DDBJ databases">
        <title>The Triticum urartu genome reveals the dynamic nature of wheat genome evolution.</title>
        <authorList>
            <person name="Ling H."/>
            <person name="Ma B."/>
            <person name="Shi X."/>
            <person name="Liu H."/>
            <person name="Dong L."/>
            <person name="Sun H."/>
            <person name="Cao Y."/>
            <person name="Gao Q."/>
            <person name="Zheng S."/>
            <person name="Li Y."/>
            <person name="Yu Y."/>
            <person name="Du H."/>
            <person name="Qi M."/>
            <person name="Li Y."/>
            <person name="Yu H."/>
            <person name="Cui Y."/>
            <person name="Wang N."/>
            <person name="Chen C."/>
            <person name="Wu H."/>
            <person name="Zhao Y."/>
            <person name="Zhang J."/>
            <person name="Li Y."/>
            <person name="Zhou W."/>
            <person name="Zhang B."/>
            <person name="Hu W."/>
            <person name="Eijk M."/>
            <person name="Tang J."/>
            <person name="Witsenboer H."/>
            <person name="Zhao S."/>
            <person name="Li Z."/>
            <person name="Zhang A."/>
            <person name="Wang D."/>
            <person name="Liang C."/>
        </authorList>
    </citation>
    <scope>NUCLEOTIDE SEQUENCE [LARGE SCALE GENOMIC DNA]</scope>
    <source>
        <strain evidence="2">cv. G1812</strain>
    </source>
</reference>
<proteinExistence type="predicted"/>
<dbReference type="EnsemblPlants" id="TuG1812G0100002805.01.T01">
    <property type="protein sequence ID" value="TuG1812G0100002805.01.T01"/>
    <property type="gene ID" value="TuG1812G0100002805.01"/>
</dbReference>
<protein>
    <submittedName>
        <fullName evidence="2">Uncharacterized protein</fullName>
    </submittedName>
</protein>
<evidence type="ECO:0000313" key="2">
    <source>
        <dbReference type="EnsemblPlants" id="TuG1812G0100002805.01.T02"/>
    </source>
</evidence>
<accession>A0A8R7P0T0</accession>
<dbReference type="Proteomes" id="UP000015106">
    <property type="component" value="Chromosome 1"/>
</dbReference>
<dbReference type="Gramene" id="TuG1812G0100002805.01.T01">
    <property type="protein sequence ID" value="TuG1812G0100002805.01.T01"/>
    <property type="gene ID" value="TuG1812G0100002805.01"/>
</dbReference>
<organism evidence="2 3">
    <name type="scientific">Triticum urartu</name>
    <name type="common">Red wild einkorn</name>
    <name type="synonym">Crithodium urartu</name>
    <dbReference type="NCBI Taxonomy" id="4572"/>
    <lineage>
        <taxon>Eukaryota</taxon>
        <taxon>Viridiplantae</taxon>
        <taxon>Streptophyta</taxon>
        <taxon>Embryophyta</taxon>
        <taxon>Tracheophyta</taxon>
        <taxon>Spermatophyta</taxon>
        <taxon>Magnoliopsida</taxon>
        <taxon>Liliopsida</taxon>
        <taxon>Poales</taxon>
        <taxon>Poaceae</taxon>
        <taxon>BOP clade</taxon>
        <taxon>Pooideae</taxon>
        <taxon>Triticodae</taxon>
        <taxon>Triticeae</taxon>
        <taxon>Triticinae</taxon>
        <taxon>Triticum</taxon>
    </lineage>
</organism>
<sequence length="87" mass="10000">MVAWSSSWMRLIDPPCERSLPTAMNSQIRCLWSCWQASVREQSCWRTQRLAPDVVRKTPVKAMTRQGLGSDEGRTRRRRGPRSPPTG</sequence>
<keyword evidence="3" id="KW-1185">Reference proteome</keyword>
<evidence type="ECO:0000313" key="3">
    <source>
        <dbReference type="Proteomes" id="UP000015106"/>
    </source>
</evidence>
<reference evidence="3" key="1">
    <citation type="journal article" date="2013" name="Nature">
        <title>Draft genome of the wheat A-genome progenitor Triticum urartu.</title>
        <authorList>
            <person name="Ling H.Q."/>
            <person name="Zhao S."/>
            <person name="Liu D."/>
            <person name="Wang J."/>
            <person name="Sun H."/>
            <person name="Zhang C."/>
            <person name="Fan H."/>
            <person name="Li D."/>
            <person name="Dong L."/>
            <person name="Tao Y."/>
            <person name="Gao C."/>
            <person name="Wu H."/>
            <person name="Li Y."/>
            <person name="Cui Y."/>
            <person name="Guo X."/>
            <person name="Zheng S."/>
            <person name="Wang B."/>
            <person name="Yu K."/>
            <person name="Liang Q."/>
            <person name="Yang W."/>
            <person name="Lou X."/>
            <person name="Chen J."/>
            <person name="Feng M."/>
            <person name="Jian J."/>
            <person name="Zhang X."/>
            <person name="Luo G."/>
            <person name="Jiang Y."/>
            <person name="Liu J."/>
            <person name="Wang Z."/>
            <person name="Sha Y."/>
            <person name="Zhang B."/>
            <person name="Wu H."/>
            <person name="Tang D."/>
            <person name="Shen Q."/>
            <person name="Xue P."/>
            <person name="Zou S."/>
            <person name="Wang X."/>
            <person name="Liu X."/>
            <person name="Wang F."/>
            <person name="Yang Y."/>
            <person name="An X."/>
            <person name="Dong Z."/>
            <person name="Zhang K."/>
            <person name="Zhang X."/>
            <person name="Luo M.C."/>
            <person name="Dvorak J."/>
            <person name="Tong Y."/>
            <person name="Wang J."/>
            <person name="Yang H."/>
            <person name="Li Z."/>
            <person name="Wang D."/>
            <person name="Zhang A."/>
            <person name="Wang J."/>
        </authorList>
    </citation>
    <scope>NUCLEOTIDE SEQUENCE</scope>
    <source>
        <strain evidence="3">cv. G1812</strain>
    </source>
</reference>
<reference evidence="2" key="3">
    <citation type="submission" date="2022-06" db="UniProtKB">
        <authorList>
            <consortium name="EnsemblPlants"/>
        </authorList>
    </citation>
    <scope>IDENTIFICATION</scope>
</reference>
<dbReference type="AlphaFoldDB" id="A0A8R7P0T0"/>
<dbReference type="EnsemblPlants" id="TuG1812G0100002805.01.T02">
    <property type="protein sequence ID" value="TuG1812G0100002805.01.T02"/>
    <property type="gene ID" value="TuG1812G0100002805.01"/>
</dbReference>
<dbReference type="Gramene" id="TuG1812G0100002805.01.T02">
    <property type="protein sequence ID" value="TuG1812G0100002805.01.T02"/>
    <property type="gene ID" value="TuG1812G0100002805.01"/>
</dbReference>
<name>A0A8R7P0T0_TRIUA</name>
<feature type="region of interest" description="Disordered" evidence="1">
    <location>
        <begin position="58"/>
        <end position="87"/>
    </location>
</feature>